<evidence type="ECO:0000313" key="2">
    <source>
        <dbReference type="EMBL" id="KAK9856774.1"/>
    </source>
</evidence>
<proteinExistence type="predicted"/>
<organism evidence="2 3">
    <name type="scientific">Apatococcus fuscideae</name>
    <dbReference type="NCBI Taxonomy" id="2026836"/>
    <lineage>
        <taxon>Eukaryota</taxon>
        <taxon>Viridiplantae</taxon>
        <taxon>Chlorophyta</taxon>
        <taxon>core chlorophytes</taxon>
        <taxon>Trebouxiophyceae</taxon>
        <taxon>Chlorellales</taxon>
        <taxon>Chlorellaceae</taxon>
        <taxon>Apatococcus</taxon>
    </lineage>
</organism>
<dbReference type="EMBL" id="JALJOV010001005">
    <property type="protein sequence ID" value="KAK9856774.1"/>
    <property type="molecule type" value="Genomic_DNA"/>
</dbReference>
<dbReference type="Proteomes" id="UP001485043">
    <property type="component" value="Unassembled WGS sequence"/>
</dbReference>
<keyword evidence="1" id="KW-0472">Membrane</keyword>
<comment type="caution">
    <text evidence="2">The sequence shown here is derived from an EMBL/GenBank/DDBJ whole genome shotgun (WGS) entry which is preliminary data.</text>
</comment>
<keyword evidence="1" id="KW-1133">Transmembrane helix</keyword>
<gene>
    <name evidence="2" type="ORF">WJX84_010356</name>
</gene>
<dbReference type="AlphaFoldDB" id="A0AAW1SUD8"/>
<evidence type="ECO:0000313" key="3">
    <source>
        <dbReference type="Proteomes" id="UP001485043"/>
    </source>
</evidence>
<protein>
    <submittedName>
        <fullName evidence="2">Uncharacterized protein</fullName>
    </submittedName>
</protein>
<reference evidence="2 3" key="1">
    <citation type="journal article" date="2024" name="Nat. Commun.">
        <title>Phylogenomics reveals the evolutionary origins of lichenization in chlorophyte algae.</title>
        <authorList>
            <person name="Puginier C."/>
            <person name="Libourel C."/>
            <person name="Otte J."/>
            <person name="Skaloud P."/>
            <person name="Haon M."/>
            <person name="Grisel S."/>
            <person name="Petersen M."/>
            <person name="Berrin J.G."/>
            <person name="Delaux P.M."/>
            <person name="Dal Grande F."/>
            <person name="Keller J."/>
        </authorList>
    </citation>
    <scope>NUCLEOTIDE SEQUENCE [LARGE SCALE GENOMIC DNA]</scope>
    <source>
        <strain evidence="2 3">SAG 2523</strain>
    </source>
</reference>
<name>A0AAW1SUD8_9CHLO</name>
<keyword evidence="1" id="KW-0812">Transmembrane</keyword>
<evidence type="ECO:0000256" key="1">
    <source>
        <dbReference type="SAM" id="Phobius"/>
    </source>
</evidence>
<feature type="transmembrane region" description="Helical" evidence="1">
    <location>
        <begin position="497"/>
        <end position="520"/>
    </location>
</feature>
<accession>A0AAW1SUD8</accession>
<keyword evidence="3" id="KW-1185">Reference proteome</keyword>
<sequence length="532" mass="54652">MAAPPAQPYVYGSPPGVVNGLFKANLSDPTTAYVSFQTVVEGLTVDGFNTSLQDYYVNSIASFANESVHEVVILRVDSGPQSIAEGPVPANTAIIKPIAADSPTVAPINGQAMSGGTQPQLASSPTATPNRRLLQNSDDAVSVFSVGTAAQGEAIYIYTAVTLGGATSNSLGDTSLSAFAKALKNNSTAAKVVDPEGRAPGPIKVQSVIVGVSGPGFTPHVAPGSPIVTFTADLTGESPSDYLNDYVGLFPTEVLVAAYQTDVTVITLDLRMDSSQHAEIDMAVVFNSIPLAGARQGAATFYDSLEAAQQNSSLAPFGSFQTSSKALISNVDQQNASADGSFNAGDYAGIVYNPTNDTLVPAPDATLVLAFTVTMISYTKESWLDQGETDYIQALTTWLQINVNPDAYGNVTSYTVGSVTAQTAAIVPYSSTSPSSVSAANAALTTIQSTLANPTSASNVFGAQFGSIAATNFAVVTGAPPPPPPPPPSGSHTDKGAIAGGVIGGFFGLVILCVAGFFIYKKLSARRAYTQA</sequence>